<evidence type="ECO:0000313" key="10">
    <source>
        <dbReference type="Proteomes" id="UP000824202"/>
    </source>
</evidence>
<evidence type="ECO:0000259" key="7">
    <source>
        <dbReference type="Pfam" id="PF00361"/>
    </source>
</evidence>
<accession>A0A9D1V1E5</accession>
<dbReference type="Gene3D" id="1.20.5.2700">
    <property type="match status" value="1"/>
</dbReference>
<feature type="transmembrane region" description="Helical" evidence="6">
    <location>
        <begin position="176"/>
        <end position="198"/>
    </location>
</feature>
<name>A0A9D1V1E5_9BACT</name>
<feature type="transmembrane region" description="Helical" evidence="6">
    <location>
        <begin position="615"/>
        <end position="632"/>
    </location>
</feature>
<feature type="transmembrane region" description="Helical" evidence="6">
    <location>
        <begin position="392"/>
        <end position="413"/>
    </location>
</feature>
<feature type="transmembrane region" description="Helical" evidence="6">
    <location>
        <begin position="293"/>
        <end position="314"/>
    </location>
</feature>
<feature type="transmembrane region" description="Helical" evidence="6">
    <location>
        <begin position="146"/>
        <end position="164"/>
    </location>
</feature>
<dbReference type="AlphaFoldDB" id="A0A9D1V1E5"/>
<dbReference type="PRINTS" id="PR01434">
    <property type="entry name" value="NADHDHGNASE5"/>
</dbReference>
<feature type="transmembrane region" description="Helical" evidence="6">
    <location>
        <begin position="6"/>
        <end position="23"/>
    </location>
</feature>
<feature type="transmembrane region" description="Helical" evidence="6">
    <location>
        <begin position="361"/>
        <end position="380"/>
    </location>
</feature>
<dbReference type="InterPro" id="IPR001516">
    <property type="entry name" value="Proton_antipo_N"/>
</dbReference>
<dbReference type="EMBL" id="DXFT01000182">
    <property type="protein sequence ID" value="HIX04297.1"/>
    <property type="molecule type" value="Genomic_DNA"/>
</dbReference>
<dbReference type="InterPro" id="IPR003945">
    <property type="entry name" value="NU5C-like"/>
</dbReference>
<feature type="transmembrane region" description="Helical" evidence="6">
    <location>
        <begin position="122"/>
        <end position="140"/>
    </location>
</feature>
<dbReference type="GO" id="GO:0042773">
    <property type="term" value="P:ATP synthesis coupled electron transport"/>
    <property type="evidence" value="ECO:0007669"/>
    <property type="project" value="InterPro"/>
</dbReference>
<dbReference type="Pfam" id="PF00361">
    <property type="entry name" value="Proton_antipo_M"/>
    <property type="match status" value="1"/>
</dbReference>
<dbReference type="NCBIfam" id="NF005141">
    <property type="entry name" value="PRK06590.1"/>
    <property type="match status" value="1"/>
</dbReference>
<feature type="transmembrane region" description="Helical" evidence="6">
    <location>
        <begin position="474"/>
        <end position="494"/>
    </location>
</feature>
<dbReference type="GO" id="GO:0016020">
    <property type="term" value="C:membrane"/>
    <property type="evidence" value="ECO:0007669"/>
    <property type="project" value="UniProtKB-SubCell"/>
</dbReference>
<feature type="transmembrane region" description="Helical" evidence="6">
    <location>
        <begin position="218"/>
        <end position="241"/>
    </location>
</feature>
<reference evidence="9" key="2">
    <citation type="submission" date="2021-04" db="EMBL/GenBank/DDBJ databases">
        <authorList>
            <person name="Gilroy R."/>
        </authorList>
    </citation>
    <scope>NUCLEOTIDE SEQUENCE</scope>
    <source>
        <strain evidence="9">23274</strain>
    </source>
</reference>
<feature type="transmembrane region" description="Helical" evidence="6">
    <location>
        <begin position="262"/>
        <end position="287"/>
    </location>
</feature>
<feature type="domain" description="NADH:quinone oxidoreductase/Mrp antiporter transmembrane" evidence="7">
    <location>
        <begin position="139"/>
        <end position="442"/>
    </location>
</feature>
<dbReference type="NCBIfam" id="TIGR01974">
    <property type="entry name" value="NDH_I_L"/>
    <property type="match status" value="1"/>
</dbReference>
<dbReference type="GO" id="GO:0015990">
    <property type="term" value="P:electron transport coupled proton transport"/>
    <property type="evidence" value="ECO:0007669"/>
    <property type="project" value="TreeGrafter"/>
</dbReference>
<gene>
    <name evidence="9" type="primary">nuoL</name>
    <name evidence="9" type="ORF">H9863_09340</name>
</gene>
<keyword evidence="4 6" id="KW-0472">Membrane</keyword>
<protein>
    <submittedName>
        <fullName evidence="9">NADH-quinone oxidoreductase subunit L</fullName>
    </submittedName>
</protein>
<evidence type="ECO:0000256" key="2">
    <source>
        <dbReference type="ARBA" id="ARBA00022692"/>
    </source>
</evidence>
<dbReference type="PANTHER" id="PTHR42829:SF2">
    <property type="entry name" value="NADH-UBIQUINONE OXIDOREDUCTASE CHAIN 5"/>
    <property type="match status" value="1"/>
</dbReference>
<keyword evidence="3 6" id="KW-1133">Transmembrane helix</keyword>
<dbReference type="InterPro" id="IPR018393">
    <property type="entry name" value="NADHpl_OxRdtase_5_subgr"/>
</dbReference>
<evidence type="ECO:0000256" key="4">
    <source>
        <dbReference type="ARBA" id="ARBA00023136"/>
    </source>
</evidence>
<comment type="subcellular location">
    <subcellularLocation>
        <location evidence="1">Endomembrane system</location>
        <topology evidence="1">Multi-pass membrane protein</topology>
    </subcellularLocation>
    <subcellularLocation>
        <location evidence="5">Membrane</location>
        <topology evidence="5">Multi-pass membrane protein</topology>
    </subcellularLocation>
</comment>
<evidence type="ECO:0000313" key="9">
    <source>
        <dbReference type="EMBL" id="HIX04297.1"/>
    </source>
</evidence>
<feature type="transmembrane region" description="Helical" evidence="6">
    <location>
        <begin position="321"/>
        <end position="341"/>
    </location>
</feature>
<feature type="domain" description="NADH-Ubiquinone oxidoreductase (complex I) chain 5 N-terminal" evidence="8">
    <location>
        <begin position="72"/>
        <end position="123"/>
    </location>
</feature>
<dbReference type="Pfam" id="PF00662">
    <property type="entry name" value="Proton_antipo_N"/>
    <property type="match status" value="1"/>
</dbReference>
<keyword evidence="2 5" id="KW-0812">Transmembrane</keyword>
<reference evidence="9" key="1">
    <citation type="journal article" date="2021" name="PeerJ">
        <title>Extensive microbial diversity within the chicken gut microbiome revealed by metagenomics and culture.</title>
        <authorList>
            <person name="Gilroy R."/>
            <person name="Ravi A."/>
            <person name="Getino M."/>
            <person name="Pursley I."/>
            <person name="Horton D.L."/>
            <person name="Alikhan N.F."/>
            <person name="Baker D."/>
            <person name="Gharbi K."/>
            <person name="Hall N."/>
            <person name="Watson M."/>
            <person name="Adriaenssens E.M."/>
            <person name="Foster-Nyarko E."/>
            <person name="Jarju S."/>
            <person name="Secka A."/>
            <person name="Antonio M."/>
            <person name="Oren A."/>
            <person name="Chaudhuri R.R."/>
            <person name="La Ragione R."/>
            <person name="Hildebrand F."/>
            <person name="Pallen M.J."/>
        </authorList>
    </citation>
    <scope>NUCLEOTIDE SEQUENCE</scope>
    <source>
        <strain evidence="9">23274</strain>
    </source>
</reference>
<comment type="caution">
    <text evidence="9">The sequence shown here is derived from an EMBL/GenBank/DDBJ whole genome shotgun (WGS) entry which is preliminary data.</text>
</comment>
<sequence length="633" mass="69659">MEYTLLILLLPMLTFIGLGLFGMKLQPKVAGCIGTLVLAITALLAYTTAGQYFLAPRVDGAFEKLLPYNFDWLHFTDTLQISLGILLDPISVMMLVVISTVSLMVHIYSMGYMKGERGFQRYYAFLSLFTFSMLGLVVAPNIFQMYIFWELVGVSSYLLIGFYYTKPEAIAASKKAFIVTRFADLGFLLGILLLSYFTGTFDFEALTSGDSSVFAGTAGVTFMGASVMSWALALIFIGGAGKSAMFPLHIWLPDAMEGPTPVSALIHAATMVVAGVFLVARLFPLYIIAAPEVLVGIAYVGAFTSLYAAVVACMQTDIKRVLAFSTISQIGFMMVALGVSGMGGHEGTGYMASMFHLFTHAMFKALLFLCAGAIIHTIGSNEMSKMGGLRKYMPVTHITFLIACLAIAGIPPFSGFFSKDEILAATFSFSPVFGAFMSFVAGLTAFYMFRLYYGIFWGTPAKFEHTPHEAPKSMTIPLMILALITIFAGFIPFGQFVSSDGQPYTIHLNLGVAIASIVIALIAIGIATYFYKSRCDIPERLLNMFPNFHRAAFRRFYMDEFYLFITKRIIFNCVSRPIAWFDRHIIDGAMNGIAYITQRAAYLIRGLQSGQVQQYAFVFLLGTLLIVLFVVLI</sequence>
<evidence type="ECO:0000256" key="1">
    <source>
        <dbReference type="ARBA" id="ARBA00004127"/>
    </source>
</evidence>
<dbReference type="InterPro" id="IPR001750">
    <property type="entry name" value="ND/Mrp_TM"/>
</dbReference>
<dbReference type="GO" id="GO:0008137">
    <property type="term" value="F:NADH dehydrogenase (ubiquinone) activity"/>
    <property type="evidence" value="ECO:0007669"/>
    <property type="project" value="InterPro"/>
</dbReference>
<feature type="transmembrane region" description="Helical" evidence="6">
    <location>
        <begin position="506"/>
        <end position="531"/>
    </location>
</feature>
<evidence type="ECO:0000256" key="3">
    <source>
        <dbReference type="ARBA" id="ARBA00022989"/>
    </source>
</evidence>
<feature type="transmembrane region" description="Helical" evidence="6">
    <location>
        <begin position="30"/>
        <end position="54"/>
    </location>
</feature>
<evidence type="ECO:0000259" key="8">
    <source>
        <dbReference type="Pfam" id="PF00662"/>
    </source>
</evidence>
<dbReference type="GO" id="GO:0012505">
    <property type="term" value="C:endomembrane system"/>
    <property type="evidence" value="ECO:0007669"/>
    <property type="project" value="UniProtKB-SubCell"/>
</dbReference>
<dbReference type="PANTHER" id="PTHR42829">
    <property type="entry name" value="NADH-UBIQUINONE OXIDOREDUCTASE CHAIN 5"/>
    <property type="match status" value="1"/>
</dbReference>
<dbReference type="Proteomes" id="UP000824202">
    <property type="component" value="Unassembled WGS sequence"/>
</dbReference>
<dbReference type="GO" id="GO:0003954">
    <property type="term" value="F:NADH dehydrogenase activity"/>
    <property type="evidence" value="ECO:0007669"/>
    <property type="project" value="TreeGrafter"/>
</dbReference>
<evidence type="ECO:0000256" key="6">
    <source>
        <dbReference type="SAM" id="Phobius"/>
    </source>
</evidence>
<proteinExistence type="predicted"/>
<evidence type="ECO:0000256" key="5">
    <source>
        <dbReference type="RuleBase" id="RU000320"/>
    </source>
</evidence>
<feature type="transmembrane region" description="Helical" evidence="6">
    <location>
        <begin position="433"/>
        <end position="453"/>
    </location>
</feature>
<organism evidence="9 10">
    <name type="scientific">Candidatus Odoribacter faecigallinarum</name>
    <dbReference type="NCBI Taxonomy" id="2838706"/>
    <lineage>
        <taxon>Bacteria</taxon>
        <taxon>Pseudomonadati</taxon>
        <taxon>Bacteroidota</taxon>
        <taxon>Bacteroidia</taxon>
        <taxon>Bacteroidales</taxon>
        <taxon>Odoribacteraceae</taxon>
        <taxon>Odoribacter</taxon>
    </lineage>
</organism>
<feature type="transmembrane region" description="Helical" evidence="6">
    <location>
        <begin position="90"/>
        <end position="110"/>
    </location>
</feature>